<dbReference type="Proteomes" id="UP001595843">
    <property type="component" value="Unassembled WGS sequence"/>
</dbReference>
<feature type="signal peptide" evidence="2">
    <location>
        <begin position="1"/>
        <end position="18"/>
    </location>
</feature>
<dbReference type="CDD" id="cd01002">
    <property type="entry name" value="PBP2_Ehub_like"/>
    <property type="match status" value="1"/>
</dbReference>
<dbReference type="InterPro" id="IPR014337">
    <property type="entry name" value="Ectoine_EhuB"/>
</dbReference>
<feature type="chain" id="PRO_5047342314" evidence="2">
    <location>
        <begin position="19"/>
        <end position="288"/>
    </location>
</feature>
<dbReference type="PANTHER" id="PTHR35936">
    <property type="entry name" value="MEMBRANE-BOUND LYTIC MUREIN TRANSGLYCOSYLASE F"/>
    <property type="match status" value="1"/>
</dbReference>
<protein>
    <submittedName>
        <fullName evidence="4">Ectoine/hydroxyectoine ABC transporter substrate-binding protein EhuB</fullName>
    </submittedName>
</protein>
<accession>A0ABV8JDJ4</accession>
<dbReference type="PANTHER" id="PTHR35936:SF17">
    <property type="entry name" value="ARGININE-BINDING EXTRACELLULAR PROTEIN ARTP"/>
    <property type="match status" value="1"/>
</dbReference>
<dbReference type="Gene3D" id="3.40.190.10">
    <property type="entry name" value="Periplasmic binding protein-like II"/>
    <property type="match status" value="2"/>
</dbReference>
<name>A0ABV8JDJ4_9BACL</name>
<evidence type="ECO:0000313" key="5">
    <source>
        <dbReference type="Proteomes" id="UP001595843"/>
    </source>
</evidence>
<evidence type="ECO:0000313" key="4">
    <source>
        <dbReference type="EMBL" id="MFC4076831.1"/>
    </source>
</evidence>
<feature type="domain" description="Solute-binding protein family 3/N-terminal" evidence="3">
    <location>
        <begin position="40"/>
        <end position="273"/>
    </location>
</feature>
<evidence type="ECO:0000256" key="2">
    <source>
        <dbReference type="SAM" id="SignalP"/>
    </source>
</evidence>
<gene>
    <name evidence="4" type="primary">ehuB</name>
    <name evidence="4" type="ORF">ACFOUO_08405</name>
</gene>
<keyword evidence="1 2" id="KW-0732">Signal</keyword>
<dbReference type="SMART" id="SM00062">
    <property type="entry name" value="PBPb"/>
    <property type="match status" value="1"/>
</dbReference>
<proteinExistence type="predicted"/>
<evidence type="ECO:0000256" key="1">
    <source>
        <dbReference type="ARBA" id="ARBA00022729"/>
    </source>
</evidence>
<keyword evidence="5" id="KW-1185">Reference proteome</keyword>
<organism evidence="4 5">
    <name type="scientific">Salinithrix halophila</name>
    <dbReference type="NCBI Taxonomy" id="1485204"/>
    <lineage>
        <taxon>Bacteria</taxon>
        <taxon>Bacillati</taxon>
        <taxon>Bacillota</taxon>
        <taxon>Bacilli</taxon>
        <taxon>Bacillales</taxon>
        <taxon>Thermoactinomycetaceae</taxon>
        <taxon>Salinithrix</taxon>
    </lineage>
</organism>
<evidence type="ECO:0000259" key="3">
    <source>
        <dbReference type="SMART" id="SM00062"/>
    </source>
</evidence>
<reference evidence="5" key="1">
    <citation type="journal article" date="2019" name="Int. J. Syst. Evol. Microbiol.">
        <title>The Global Catalogue of Microorganisms (GCM) 10K type strain sequencing project: providing services to taxonomists for standard genome sequencing and annotation.</title>
        <authorList>
            <consortium name="The Broad Institute Genomics Platform"/>
            <consortium name="The Broad Institute Genome Sequencing Center for Infectious Disease"/>
            <person name="Wu L."/>
            <person name="Ma J."/>
        </authorList>
    </citation>
    <scope>NUCLEOTIDE SEQUENCE [LARGE SCALE GENOMIC DNA]</scope>
    <source>
        <strain evidence="5">IBRC-M 10813</strain>
    </source>
</reference>
<dbReference type="EMBL" id="JBHSAP010000009">
    <property type="protein sequence ID" value="MFC4076831.1"/>
    <property type="molecule type" value="Genomic_DNA"/>
</dbReference>
<dbReference type="SUPFAM" id="SSF53850">
    <property type="entry name" value="Periplasmic binding protein-like II"/>
    <property type="match status" value="1"/>
</dbReference>
<dbReference type="PROSITE" id="PS51257">
    <property type="entry name" value="PROKAR_LIPOPROTEIN"/>
    <property type="match status" value="1"/>
</dbReference>
<dbReference type="RefSeq" id="WP_380704128.1">
    <property type="nucleotide sequence ID" value="NZ_JBHSAP010000009.1"/>
</dbReference>
<dbReference type="NCBIfam" id="TIGR02995">
    <property type="entry name" value="ectoine_ehuB"/>
    <property type="match status" value="1"/>
</dbReference>
<dbReference type="Pfam" id="PF00497">
    <property type="entry name" value="SBP_bac_3"/>
    <property type="match status" value="1"/>
</dbReference>
<dbReference type="InterPro" id="IPR001638">
    <property type="entry name" value="Solute-binding_3/MltF_N"/>
</dbReference>
<comment type="caution">
    <text evidence="4">The sequence shown here is derived from an EMBL/GenBank/DDBJ whole genome shotgun (WGS) entry which is preliminary data.</text>
</comment>
<sequence>MKKLLRLFLLPVLILAVAGCGQLDLASSGSTLEKAKEEKKITVGFANEKPYAYKENGKVTGEAVEIAREIFKKQGIDQVEPVLTDFGSLIPGLKAGRFDVITAGMYITPDRCKEVNFADPEYSIGEGLAVKKGNPKNIKSYEDIAKKKGATIAVMKGAIEEQYLRDVGVKKDQIKIVPDQPSGISALEAGRVDAITMTGPSLRAVLESANSKSIEEVKDFKQPSIKGKDIRGYGAAAFRKDDKELKDLYDKELGKLKESGKLYDIIKPFGFTKDDLPGDHTAEQLCKG</sequence>